<keyword evidence="7" id="KW-0067">ATP-binding</keyword>
<proteinExistence type="inferred from homology"/>
<evidence type="ECO:0000256" key="7">
    <source>
        <dbReference type="PROSITE-ProRule" id="PRU00409"/>
    </source>
</evidence>
<evidence type="ECO:0000259" key="8">
    <source>
        <dbReference type="PROSITE" id="PS50975"/>
    </source>
</evidence>
<dbReference type="InterPro" id="IPR011761">
    <property type="entry name" value="ATP-grasp"/>
</dbReference>
<evidence type="ECO:0000313" key="9">
    <source>
        <dbReference type="EMBL" id="NNG39783.1"/>
    </source>
</evidence>
<dbReference type="GO" id="GO:0016755">
    <property type="term" value="F:aminoacyltransferase activity"/>
    <property type="evidence" value="ECO:0007669"/>
    <property type="project" value="InterPro"/>
</dbReference>
<keyword evidence="4" id="KW-0573">Peptidoglycan synthesis</keyword>
<dbReference type="GO" id="GO:0071555">
    <property type="term" value="P:cell wall organization"/>
    <property type="evidence" value="ECO:0007669"/>
    <property type="project" value="UniProtKB-KW"/>
</dbReference>
<dbReference type="InterPro" id="IPR016181">
    <property type="entry name" value="Acyl_CoA_acyltransferase"/>
</dbReference>
<evidence type="ECO:0000256" key="5">
    <source>
        <dbReference type="ARBA" id="ARBA00023315"/>
    </source>
</evidence>
<keyword evidence="5" id="KW-0012">Acyltransferase</keyword>
<evidence type="ECO:0000256" key="6">
    <source>
        <dbReference type="ARBA" id="ARBA00023316"/>
    </source>
</evidence>
<dbReference type="PROSITE" id="PS50975">
    <property type="entry name" value="ATP_GRASP"/>
    <property type="match status" value="1"/>
</dbReference>
<organism evidence="9 10">
    <name type="scientific">Flexivirga aerilata</name>
    <dbReference type="NCBI Taxonomy" id="1656889"/>
    <lineage>
        <taxon>Bacteria</taxon>
        <taxon>Bacillati</taxon>
        <taxon>Actinomycetota</taxon>
        <taxon>Actinomycetes</taxon>
        <taxon>Micrococcales</taxon>
        <taxon>Dermacoccaceae</taxon>
        <taxon>Flexivirga</taxon>
    </lineage>
</organism>
<name>A0A849AIK5_9MICO</name>
<dbReference type="SUPFAM" id="SSF55729">
    <property type="entry name" value="Acyl-CoA N-acyltransferases (Nat)"/>
    <property type="match status" value="1"/>
</dbReference>
<dbReference type="GO" id="GO:0009252">
    <property type="term" value="P:peptidoglycan biosynthetic process"/>
    <property type="evidence" value="ECO:0007669"/>
    <property type="project" value="UniProtKB-KW"/>
</dbReference>
<keyword evidence="2 9" id="KW-0808">Transferase</keyword>
<dbReference type="PANTHER" id="PTHR36174">
    <property type="entry name" value="LIPID II:GLYCINE GLYCYLTRANSFERASE"/>
    <property type="match status" value="1"/>
</dbReference>
<dbReference type="Pfam" id="PF13480">
    <property type="entry name" value="Acetyltransf_6"/>
    <property type="match status" value="1"/>
</dbReference>
<evidence type="ECO:0000256" key="4">
    <source>
        <dbReference type="ARBA" id="ARBA00022984"/>
    </source>
</evidence>
<dbReference type="RefSeq" id="WP_171154852.1">
    <property type="nucleotide sequence ID" value="NZ_JABENB010000001.1"/>
</dbReference>
<keyword evidence="3" id="KW-0133">Cell shape</keyword>
<dbReference type="SUPFAM" id="SSF56059">
    <property type="entry name" value="Glutathione synthetase ATP-binding domain-like"/>
    <property type="match status" value="1"/>
</dbReference>
<dbReference type="GO" id="GO:0008360">
    <property type="term" value="P:regulation of cell shape"/>
    <property type="evidence" value="ECO:0007669"/>
    <property type="project" value="UniProtKB-KW"/>
</dbReference>
<accession>A0A849AIK5</accession>
<dbReference type="InterPro" id="IPR003447">
    <property type="entry name" value="FEMABX"/>
</dbReference>
<sequence length="785" mass="85862">MTFTVRSCSPEEFLAVVHAAGGRVPVEQSPEWAAYDDSLPGREHWRYLVVSDGDEPVAALSLTSFSGRFLEQLWAKHGPVWLSGERSAERERAVRDALTSYIRRERPSAAVLRLHTEHRGDDLVDPLIAVFYDRTVVLDLTKPEEQLLAEMSQSGRRNIRKALKNEDLEFSDDTGIGEEEFSKVIYPIFEETGQRGGFVLRPAAFYYEMLRRLGPQICRLYTVRHRGEVVSWALVTVYDGEADYYFAASSAQARKLLAAYLMAWCTMRTVKAEGVTFFDFLGSGSDRVPALNTLNEFKTSFAKKGVIDAPGPWDVVLRPNVMRAYHAQRAAQSGAARAKALARELTRRVPRSKADLVGIVDGATSRAAAAVTRVPPPRTSAPAALPVVLDFTLSGYALARAFHERYGLASVALVPFATGAIADSSVIPQVRELGREAVTDHEIVLRALREVAKANPGLTVIPLTNNDALVQSLAAARDSLGKNVVVPHETPEMLHRVSDKHSFNQLCAAAGVATPRTEVLDFAAGRPDTAGVDLPWPLIVKPADSGLFAALRLPGKKKLYRIDDRAGLDALVDQLAEAGFTGEMLAQEFIPGDDLLSITLYRARDGQITLARASEVLMQDPRAAYLGIPDVQVVTELDDAIEQGARILAEAGYHGFANLDAIRDPRDGRVVFFEINPRYGRNCHYATATGANVAEQLVADLIDDAPVQAPPLQGELVYTTVPPRFVERYLGGEAGARVKALAADGRVADPLVYDGERNPKHRAYAAIAARNHARAYRGQAPTLRV</sequence>
<feature type="domain" description="ATP-grasp" evidence="8">
    <location>
        <begin position="504"/>
        <end position="702"/>
    </location>
</feature>
<evidence type="ECO:0000256" key="1">
    <source>
        <dbReference type="ARBA" id="ARBA00009943"/>
    </source>
</evidence>
<evidence type="ECO:0000313" key="10">
    <source>
        <dbReference type="Proteomes" id="UP000557772"/>
    </source>
</evidence>
<dbReference type="AlphaFoldDB" id="A0A849AIK5"/>
<keyword evidence="7" id="KW-0547">Nucleotide-binding</keyword>
<reference evidence="9 10" key="1">
    <citation type="submission" date="2020-05" db="EMBL/GenBank/DDBJ databases">
        <title>Flexivirga sp. ID2601S isolated from air conditioner.</title>
        <authorList>
            <person name="Kim D.H."/>
        </authorList>
    </citation>
    <scope>NUCLEOTIDE SEQUENCE [LARGE SCALE GENOMIC DNA]</scope>
    <source>
        <strain evidence="9 10">ID2601S</strain>
    </source>
</reference>
<gene>
    <name evidence="9" type="ORF">HJ588_10925</name>
</gene>
<dbReference type="GO" id="GO:0005524">
    <property type="term" value="F:ATP binding"/>
    <property type="evidence" value="ECO:0007669"/>
    <property type="project" value="UniProtKB-UniRule"/>
</dbReference>
<dbReference type="GO" id="GO:0046872">
    <property type="term" value="F:metal ion binding"/>
    <property type="evidence" value="ECO:0007669"/>
    <property type="project" value="InterPro"/>
</dbReference>
<dbReference type="PROSITE" id="PS51191">
    <property type="entry name" value="FEMABX"/>
    <property type="match status" value="1"/>
</dbReference>
<dbReference type="Proteomes" id="UP000557772">
    <property type="component" value="Unassembled WGS sequence"/>
</dbReference>
<dbReference type="Gene3D" id="3.30.470.20">
    <property type="entry name" value="ATP-grasp fold, B domain"/>
    <property type="match status" value="1"/>
</dbReference>
<keyword evidence="10" id="KW-1185">Reference proteome</keyword>
<dbReference type="EMBL" id="JABENB010000001">
    <property type="protein sequence ID" value="NNG39783.1"/>
    <property type="molecule type" value="Genomic_DNA"/>
</dbReference>
<evidence type="ECO:0000256" key="2">
    <source>
        <dbReference type="ARBA" id="ARBA00022679"/>
    </source>
</evidence>
<dbReference type="PANTHER" id="PTHR36174:SF1">
    <property type="entry name" value="LIPID II:GLYCINE GLYCYLTRANSFERASE"/>
    <property type="match status" value="1"/>
</dbReference>
<dbReference type="InterPro" id="IPR050644">
    <property type="entry name" value="PG_Glycine_Bridge_Synth"/>
</dbReference>
<protein>
    <submittedName>
        <fullName evidence="9">GNAT family N-acetyltransferase</fullName>
    </submittedName>
</protein>
<evidence type="ECO:0000256" key="3">
    <source>
        <dbReference type="ARBA" id="ARBA00022960"/>
    </source>
</evidence>
<dbReference type="Gene3D" id="3.40.630.30">
    <property type="match status" value="1"/>
</dbReference>
<comment type="caution">
    <text evidence="9">The sequence shown here is derived from an EMBL/GenBank/DDBJ whole genome shotgun (WGS) entry which is preliminary data.</text>
</comment>
<dbReference type="InterPro" id="IPR038740">
    <property type="entry name" value="BioF2-like_GNAT_dom"/>
</dbReference>
<comment type="similarity">
    <text evidence="1">Belongs to the FemABX family.</text>
</comment>
<keyword evidence="6" id="KW-0961">Cell wall biogenesis/degradation</keyword>